<feature type="transmembrane region" description="Helical" evidence="1">
    <location>
        <begin position="27"/>
        <end position="45"/>
    </location>
</feature>
<feature type="domain" description="Cupin type-2" evidence="2">
    <location>
        <begin position="98"/>
        <end position="165"/>
    </location>
</feature>
<dbReference type="AlphaFoldDB" id="A0A4P7UHZ0"/>
<organism evidence="3 4">
    <name type="scientific">Desulfovibrio desulfuricans</name>
    <dbReference type="NCBI Taxonomy" id="876"/>
    <lineage>
        <taxon>Bacteria</taxon>
        <taxon>Pseudomonadati</taxon>
        <taxon>Thermodesulfobacteriota</taxon>
        <taxon>Desulfovibrionia</taxon>
        <taxon>Desulfovibrionales</taxon>
        <taxon>Desulfovibrionaceae</taxon>
        <taxon>Desulfovibrio</taxon>
    </lineage>
</organism>
<dbReference type="Pfam" id="PF07883">
    <property type="entry name" value="Cupin_2"/>
    <property type="match status" value="1"/>
</dbReference>
<keyword evidence="1" id="KW-0472">Membrane</keyword>
<gene>
    <name evidence="3" type="ORF">DDIC_08715</name>
</gene>
<dbReference type="EMBL" id="CP036295">
    <property type="protein sequence ID" value="QCC85955.1"/>
    <property type="molecule type" value="Genomic_DNA"/>
</dbReference>
<dbReference type="InterPro" id="IPR013096">
    <property type="entry name" value="Cupin_2"/>
</dbReference>
<proteinExistence type="predicted"/>
<sequence>MRQHKNGYGAALGRQRKVEICVFKKNWVFGVVAGLVIFGAGFWAGGKERVAGIGQAIAATAPAAGVSKTLLFEAVRSWDGTEYGAYPTGNADIKIVKIVIPPNSRLASHTHPMPNIAYVHKGSLTVKSERDNQEQHLTQGDFLAEMVNKPHYGYTDSEGAELLIVYCGVTGQELSLSAQ</sequence>
<evidence type="ECO:0000256" key="1">
    <source>
        <dbReference type="SAM" id="Phobius"/>
    </source>
</evidence>
<reference evidence="3 4" key="1">
    <citation type="submission" date="2019-02" db="EMBL/GenBank/DDBJ databases">
        <title>Complete Genome Sequence of Desulfovibrio desulfuricans IC1, a Sulfonate Utilizing Anaerobe.</title>
        <authorList>
            <person name="Day L.A."/>
            <person name="De Leon K.B."/>
            <person name="Wall J.D."/>
        </authorList>
    </citation>
    <scope>NUCLEOTIDE SEQUENCE [LARGE SCALE GENOMIC DNA]</scope>
    <source>
        <strain evidence="3 4">IC1</strain>
    </source>
</reference>
<keyword evidence="1" id="KW-1133">Transmembrane helix</keyword>
<protein>
    <submittedName>
        <fullName evidence="3">Cupin domain-containing protein</fullName>
    </submittedName>
</protein>
<dbReference type="CDD" id="cd02236">
    <property type="entry name" value="cupin_CV2614-like"/>
    <property type="match status" value="1"/>
</dbReference>
<dbReference type="OrthoDB" id="287220at2"/>
<dbReference type="InterPro" id="IPR011051">
    <property type="entry name" value="RmlC_Cupin_sf"/>
</dbReference>
<keyword evidence="1" id="KW-0812">Transmembrane</keyword>
<dbReference type="Proteomes" id="UP000297065">
    <property type="component" value="Chromosome"/>
</dbReference>
<dbReference type="InterPro" id="IPR014710">
    <property type="entry name" value="RmlC-like_jellyroll"/>
</dbReference>
<name>A0A4P7UHZ0_DESDE</name>
<accession>A0A4P7UHZ0</accession>
<dbReference type="Gene3D" id="2.60.120.10">
    <property type="entry name" value="Jelly Rolls"/>
    <property type="match status" value="1"/>
</dbReference>
<dbReference type="SUPFAM" id="SSF51182">
    <property type="entry name" value="RmlC-like cupins"/>
    <property type="match status" value="1"/>
</dbReference>
<evidence type="ECO:0000313" key="3">
    <source>
        <dbReference type="EMBL" id="QCC85955.1"/>
    </source>
</evidence>
<evidence type="ECO:0000313" key="4">
    <source>
        <dbReference type="Proteomes" id="UP000297065"/>
    </source>
</evidence>
<evidence type="ECO:0000259" key="2">
    <source>
        <dbReference type="Pfam" id="PF07883"/>
    </source>
</evidence>